<dbReference type="Pfam" id="PF06123">
    <property type="entry name" value="CreD"/>
    <property type="match status" value="1"/>
</dbReference>
<feature type="transmembrane region" description="Helical" evidence="1">
    <location>
        <begin position="335"/>
        <end position="354"/>
    </location>
</feature>
<feature type="transmembrane region" description="Helical" evidence="1">
    <location>
        <begin position="12"/>
        <end position="33"/>
    </location>
</feature>
<name>A0AAW9RD16_9GAMM</name>
<reference evidence="2 3" key="1">
    <citation type="submission" date="2024-02" db="EMBL/GenBank/DDBJ databases">
        <title>A novel Wenzhouxiangellaceae bacterium, isolated from coastal sediments.</title>
        <authorList>
            <person name="Du Z.-J."/>
            <person name="Ye Y.-Q."/>
            <person name="Zhang X.-Y."/>
        </authorList>
    </citation>
    <scope>NUCLEOTIDE SEQUENCE [LARGE SCALE GENOMIC DNA]</scope>
    <source>
        <strain evidence="2 3">CH-27</strain>
    </source>
</reference>
<keyword evidence="3" id="KW-1185">Reference proteome</keyword>
<dbReference type="AlphaFoldDB" id="A0AAW9RD16"/>
<protein>
    <submittedName>
        <fullName evidence="2">Cell envelope integrity protein CreD</fullName>
    </submittedName>
</protein>
<evidence type="ECO:0000313" key="3">
    <source>
        <dbReference type="Proteomes" id="UP001359886"/>
    </source>
</evidence>
<keyword evidence="1" id="KW-0472">Membrane</keyword>
<feature type="transmembrane region" description="Helical" evidence="1">
    <location>
        <begin position="413"/>
        <end position="432"/>
    </location>
</feature>
<keyword evidence="1" id="KW-0812">Transmembrane</keyword>
<dbReference type="NCBIfam" id="NF008712">
    <property type="entry name" value="PRK11715.1-1"/>
    <property type="match status" value="1"/>
</dbReference>
<dbReference type="InterPro" id="IPR010364">
    <property type="entry name" value="Uncharacterised_IM_CreD"/>
</dbReference>
<evidence type="ECO:0000256" key="1">
    <source>
        <dbReference type="SAM" id="Phobius"/>
    </source>
</evidence>
<feature type="transmembrane region" description="Helical" evidence="1">
    <location>
        <begin position="390"/>
        <end position="407"/>
    </location>
</feature>
<dbReference type="PANTHER" id="PTHR30092:SF0">
    <property type="entry name" value="INNER MEMBRANE PROTEIN CRED"/>
    <property type="match status" value="1"/>
</dbReference>
<dbReference type="PIRSF" id="PIRSF004548">
    <property type="entry name" value="CreD"/>
    <property type="match status" value="1"/>
</dbReference>
<dbReference type="RefSeq" id="WP_354695305.1">
    <property type="nucleotide sequence ID" value="NZ_JAZHOG010000006.1"/>
</dbReference>
<dbReference type="Proteomes" id="UP001359886">
    <property type="component" value="Unassembled WGS sequence"/>
</dbReference>
<dbReference type="EMBL" id="JAZHOG010000006">
    <property type="protein sequence ID" value="MEJ8567982.1"/>
    <property type="molecule type" value="Genomic_DNA"/>
</dbReference>
<organism evidence="2 3">
    <name type="scientific">Elongatibacter sediminis</name>
    <dbReference type="NCBI Taxonomy" id="3119006"/>
    <lineage>
        <taxon>Bacteria</taxon>
        <taxon>Pseudomonadati</taxon>
        <taxon>Pseudomonadota</taxon>
        <taxon>Gammaproteobacteria</taxon>
        <taxon>Chromatiales</taxon>
        <taxon>Wenzhouxiangellaceae</taxon>
        <taxon>Elongatibacter</taxon>
    </lineage>
</organism>
<dbReference type="GO" id="GO:0005886">
    <property type="term" value="C:plasma membrane"/>
    <property type="evidence" value="ECO:0007669"/>
    <property type="project" value="TreeGrafter"/>
</dbReference>
<feature type="transmembrane region" description="Helical" evidence="1">
    <location>
        <begin position="360"/>
        <end position="383"/>
    </location>
</feature>
<dbReference type="PANTHER" id="PTHR30092">
    <property type="entry name" value="INNER MEMBRANE PROTEIN CRED"/>
    <property type="match status" value="1"/>
</dbReference>
<evidence type="ECO:0000313" key="2">
    <source>
        <dbReference type="EMBL" id="MEJ8567982.1"/>
    </source>
</evidence>
<comment type="caution">
    <text evidence="2">The sequence shown here is derived from an EMBL/GenBank/DDBJ whole genome shotgun (WGS) entry which is preliminary data.</text>
</comment>
<accession>A0AAW9RD16</accession>
<keyword evidence="1" id="KW-1133">Transmembrane helix</keyword>
<sequence length="454" mass="49717">MNVPHLIDRNQATLKLLFVGTLSLVMLIPLVMVRGVIDERQGMQHQAQATIAQRWGGGQMIGGLVALSQSTVETRDPRGTDARQNWRAQVLPEVDLEARLTTEFRYLGIYEVPVYTTGISVSGVVDPALLRDSAADGDLVLWLPLADVRGVRDVSDLRLGDIDIPARPLDAGAAACGIFGLQFTLKASDRARLWADRDPDDTGKHIPYRLNLRLAGSHSLQFLPLADTTRVSLEADWPHPEFIGQFLPAERTITETTTARWTLLGLNRPFAGTWHLEDLGWQQLAMSAFGLRLETPVDAYQRNERSVKYGFLFISLTFFTLFLFEVMTGRPLHPVPYVLTGAALAVFYLVLLALSEYLPFAAAFALAAGLLLAIVAPYTGVVLGGRRRGVLVGLMMAVTYGLLYVLVSAEHAALLLGSLALLAAIAGLMYLTRRVDWYGYGRSGGAVRDEGRSG</sequence>
<proteinExistence type="predicted"/>
<gene>
    <name evidence="2" type="primary">creD</name>
    <name evidence="2" type="ORF">V3330_10130</name>
</gene>
<feature type="transmembrane region" description="Helical" evidence="1">
    <location>
        <begin position="309"/>
        <end position="328"/>
    </location>
</feature>